<evidence type="ECO:0000313" key="2">
    <source>
        <dbReference type="EMBL" id="AKO65983.1"/>
    </source>
</evidence>
<dbReference type="SUPFAM" id="SSF56954">
    <property type="entry name" value="Outer membrane efflux proteins (OEP)"/>
    <property type="match status" value="1"/>
</dbReference>
<dbReference type="InterPro" id="IPR003423">
    <property type="entry name" value="OMP_efflux"/>
</dbReference>
<organism evidence="2 3">
    <name type="scientific">Methylophilales bacterium MBRS-H7</name>
    <dbReference type="NCBI Taxonomy" id="1623450"/>
    <lineage>
        <taxon>Bacteria</taxon>
        <taxon>Pseudomonadati</taxon>
        <taxon>Pseudomonadota</taxon>
        <taxon>Betaproteobacteria</taxon>
        <taxon>Nitrosomonadales</taxon>
        <taxon>OM43 clade</taxon>
    </lineage>
</organism>
<evidence type="ECO:0000256" key="1">
    <source>
        <dbReference type="ARBA" id="ARBA00007613"/>
    </source>
</evidence>
<dbReference type="Proteomes" id="UP000066549">
    <property type="component" value="Chromosome"/>
</dbReference>
<dbReference type="OrthoDB" id="9772909at2"/>
<dbReference type="Gene3D" id="1.20.1600.10">
    <property type="entry name" value="Outer membrane efflux proteins (OEP)"/>
    <property type="match status" value="1"/>
</dbReference>
<accession>A0A0H4J2L1</accession>
<dbReference type="PANTHER" id="PTHR30203">
    <property type="entry name" value="OUTER MEMBRANE CATION EFFLUX PROTEIN"/>
    <property type="match status" value="1"/>
</dbReference>
<evidence type="ECO:0000313" key="3">
    <source>
        <dbReference type="Proteomes" id="UP000066549"/>
    </source>
</evidence>
<dbReference type="InterPro" id="IPR010131">
    <property type="entry name" value="MdtP/NodT-like"/>
</dbReference>
<dbReference type="PATRIC" id="fig|1623450.3.peg.906"/>
<proteinExistence type="inferred from homology"/>
<dbReference type="PANTHER" id="PTHR30203:SF24">
    <property type="entry name" value="BLR4935 PROTEIN"/>
    <property type="match status" value="1"/>
</dbReference>
<sequence>MILKQSKYFLFIFFVSFELFSNPVFTLDDLIDIANQANPVIDVIQAKQDAAKAGITVAEQYLNPSVGLAVGPTKTRTPPTENDKNWALGISQPLEFSDVRKSRKDIAESNLEFVDELNRGTKINLMLNIKSAFYDVIHNQEILKIADADQKVIQDIRDRVELRVNVGESPRYELIKADTELLAAKRDAQAAKLRIQERKFFLKGLIGQNMPDDFDLEGKFPESNINISKSDVTNLISESPRLKQLKAASSVFENKIKLEKNLVNPGVTLSAGVNQDPGIRNYTIGVSIPLPIWNQREGQISQAEANLREVEATYNQQSLLLKRDIDAAYQRYLIAKEQVLTFEENLLAQAESVLKVVEAAYRFGERGILEYLDAQRTQRIVRKDYLSARLDYIVSIMEMEQLLGSKIME</sequence>
<gene>
    <name evidence="2" type="ORF">VI33_04550</name>
</gene>
<dbReference type="GO" id="GO:0015562">
    <property type="term" value="F:efflux transmembrane transporter activity"/>
    <property type="evidence" value="ECO:0007669"/>
    <property type="project" value="InterPro"/>
</dbReference>
<dbReference type="Pfam" id="PF02321">
    <property type="entry name" value="OEP"/>
    <property type="match status" value="2"/>
</dbReference>
<reference evidence="2 3" key="1">
    <citation type="submission" date="2015-03" db="EMBL/GenBank/DDBJ databases">
        <title>Comparative analysis of the OM43 clade including a novel species from Red Sea uncovers genomic and metabolic diversity among marine methylotrophs.</title>
        <authorList>
            <person name="Jimenez-Infante F."/>
            <person name="Ngugi D.K."/>
            <person name="Vinu M."/>
            <person name="Alam I."/>
            <person name="Kamau A."/>
            <person name="Blom J."/>
            <person name="Bajic V.B."/>
            <person name="Stingl U."/>
        </authorList>
    </citation>
    <scope>NUCLEOTIDE SEQUENCE [LARGE SCALE GENOMIC DNA]</scope>
    <source>
        <strain evidence="2 3">MBRSH7</strain>
    </source>
</reference>
<dbReference type="EMBL" id="CP011002">
    <property type="protein sequence ID" value="AKO65983.1"/>
    <property type="molecule type" value="Genomic_DNA"/>
</dbReference>
<dbReference type="AlphaFoldDB" id="A0A0H4J2L1"/>
<keyword evidence="3" id="KW-1185">Reference proteome</keyword>
<protein>
    <submittedName>
        <fullName evidence="2">Transporter</fullName>
    </submittedName>
</protein>
<name>A0A0H4J2L1_9PROT</name>
<comment type="similarity">
    <text evidence="1">Belongs to the outer membrane factor (OMF) (TC 1.B.17) family.</text>
</comment>